<reference evidence="2 3" key="1">
    <citation type="journal article" date="2013" name="Genome Announc.">
        <title>Draft Genome Sequence of Strain JLT2015T, Belonging to the Family Sphingomonadaceae of the Alphaproteobacteria.</title>
        <authorList>
            <person name="Tang K."/>
            <person name="Liu K."/>
            <person name="Li S."/>
            <person name="Jiao N."/>
        </authorList>
    </citation>
    <scope>NUCLEOTIDE SEQUENCE [LARGE SCALE GENOMIC DNA]</scope>
    <source>
        <strain evidence="2 3">JLT2015</strain>
    </source>
</reference>
<dbReference type="SMART" id="SM00028">
    <property type="entry name" value="TPR"/>
    <property type="match status" value="3"/>
</dbReference>
<feature type="signal peptide" evidence="1">
    <location>
        <begin position="1"/>
        <end position="24"/>
    </location>
</feature>
<gene>
    <name evidence="2" type="ORF">C725_3025</name>
</gene>
<evidence type="ECO:0000313" key="2">
    <source>
        <dbReference type="EMBL" id="EMD81597.1"/>
    </source>
</evidence>
<dbReference type="SUPFAM" id="SSF48452">
    <property type="entry name" value="TPR-like"/>
    <property type="match status" value="1"/>
</dbReference>
<dbReference type="InterPro" id="IPR019734">
    <property type="entry name" value="TPR_rpt"/>
</dbReference>
<name>M2U0P7_9SPHN</name>
<dbReference type="Proteomes" id="UP000011717">
    <property type="component" value="Unassembled WGS sequence"/>
</dbReference>
<evidence type="ECO:0000256" key="1">
    <source>
        <dbReference type="SAM" id="SignalP"/>
    </source>
</evidence>
<protein>
    <recommendedName>
        <fullName evidence="4">Tetratricopeptide repeat protein</fullName>
    </recommendedName>
</protein>
<keyword evidence="3" id="KW-1185">Reference proteome</keyword>
<dbReference type="Pfam" id="PF13174">
    <property type="entry name" value="TPR_6"/>
    <property type="match status" value="1"/>
</dbReference>
<feature type="chain" id="PRO_5004026358" description="Tetratricopeptide repeat protein" evidence="1">
    <location>
        <begin position="25"/>
        <end position="379"/>
    </location>
</feature>
<dbReference type="EMBL" id="AMRV01000026">
    <property type="protein sequence ID" value="EMD81597.1"/>
    <property type="molecule type" value="Genomic_DNA"/>
</dbReference>
<proteinExistence type="predicted"/>
<evidence type="ECO:0008006" key="4">
    <source>
        <dbReference type="Google" id="ProtNLM"/>
    </source>
</evidence>
<dbReference type="OrthoDB" id="7592887at2"/>
<keyword evidence="1" id="KW-0732">Signal</keyword>
<dbReference type="InterPro" id="IPR011990">
    <property type="entry name" value="TPR-like_helical_dom_sf"/>
</dbReference>
<dbReference type="Gene3D" id="1.25.40.10">
    <property type="entry name" value="Tetratricopeptide repeat domain"/>
    <property type="match status" value="2"/>
</dbReference>
<organism evidence="2 3">
    <name type="scientific">Pacificimonas flava</name>
    <dbReference type="NCBI Taxonomy" id="1234595"/>
    <lineage>
        <taxon>Bacteria</taxon>
        <taxon>Pseudomonadati</taxon>
        <taxon>Pseudomonadota</taxon>
        <taxon>Alphaproteobacteria</taxon>
        <taxon>Sphingomonadales</taxon>
        <taxon>Sphingosinicellaceae</taxon>
        <taxon>Pacificimonas</taxon>
    </lineage>
</organism>
<dbReference type="Pfam" id="PF14559">
    <property type="entry name" value="TPR_19"/>
    <property type="match status" value="1"/>
</dbReference>
<sequence length="379" mass="40918">MKTFRTIALCTALSLTVPAGGALAQALSRDVGVPLQDAQRLASQGNTSAAAAKVKAARSAADTSAERRKVAEMSAYVNTASGNYTAAARDLESIGAPASRLAPIYYQAGNFDKAIALGKQMGGDTGNKIVAQSYIKQGNYQAAADLYTQLIEQNGPRQDLLENLASAQFKMDDRAAYLETVERLIRLDPTPARWRTLLNNLKDDLTTRDAQLALYKLLAQTDNITKPEDYIEFAKFATVAQQPAVALSTVERGIENGQLAEEDPQVQSLLQASEGRIQQERSGFAQLKPGPEGYYRMANAFYGAEDYKAAAVAYWRSYQMQKDIPSSPYLNQALLGLGISALRAGDPALAKTAFSMVQENSSFNEVAALWSLYADTTGA</sequence>
<accession>M2U0P7</accession>
<evidence type="ECO:0000313" key="3">
    <source>
        <dbReference type="Proteomes" id="UP000011717"/>
    </source>
</evidence>
<dbReference type="RefSeq" id="WP_008603988.1">
    <property type="nucleotide sequence ID" value="NZ_AMRV01000026.1"/>
</dbReference>
<comment type="caution">
    <text evidence="2">The sequence shown here is derived from an EMBL/GenBank/DDBJ whole genome shotgun (WGS) entry which is preliminary data.</text>
</comment>
<dbReference type="AlphaFoldDB" id="M2U0P7"/>